<feature type="compositionally biased region" description="Basic and acidic residues" evidence="1">
    <location>
        <begin position="1"/>
        <end position="11"/>
    </location>
</feature>
<protein>
    <submittedName>
        <fullName evidence="2">Uncharacterized protein</fullName>
    </submittedName>
</protein>
<name>Q0UU34_PHANO</name>
<dbReference type="InParanoid" id="Q0UU34"/>
<dbReference type="Proteomes" id="UP000001055">
    <property type="component" value="Unassembled WGS sequence"/>
</dbReference>
<dbReference type="GeneID" id="5972010"/>
<proteinExistence type="predicted"/>
<dbReference type="KEGG" id="pno:SNOG_04730"/>
<organism evidence="2 3">
    <name type="scientific">Phaeosphaeria nodorum (strain SN15 / ATCC MYA-4574 / FGSC 10173)</name>
    <name type="common">Glume blotch fungus</name>
    <name type="synonym">Parastagonospora nodorum</name>
    <dbReference type="NCBI Taxonomy" id="321614"/>
    <lineage>
        <taxon>Eukaryota</taxon>
        <taxon>Fungi</taxon>
        <taxon>Dikarya</taxon>
        <taxon>Ascomycota</taxon>
        <taxon>Pezizomycotina</taxon>
        <taxon>Dothideomycetes</taxon>
        <taxon>Pleosporomycetidae</taxon>
        <taxon>Pleosporales</taxon>
        <taxon>Pleosporineae</taxon>
        <taxon>Phaeosphaeriaceae</taxon>
        <taxon>Parastagonospora</taxon>
    </lineage>
</organism>
<dbReference type="eggNOG" id="ENOG502TFMQ">
    <property type="taxonomic scope" value="Eukaryota"/>
</dbReference>
<feature type="region of interest" description="Disordered" evidence="1">
    <location>
        <begin position="1"/>
        <end position="22"/>
    </location>
</feature>
<gene>
    <name evidence="2" type="ORF">SNOG_04730</name>
</gene>
<sequence>MKRQVRERVKDSNTTNGYGEGEHFHVAPVAAGLVPNFSYSVAGSAFYDRRVAEAPESPDPNDQVIENVVGGETPSRQPSSSDSIVSNHLNTLLLETLSKSQIDLLNAILTTPPNNPASTPTPFRLTHSLHALLLHLQDRILYAEADLLPQLCTALERKTHTIDVQSAEILKLDNQITQLKATVDFGSNTLTSCWTRDWEMWRTLTGIRAGRRREWWDFRRTRVSEDVDNGQQFSGRELDALVMIAEQNVSVLREDVEDMVEKVEGCKRASATRPVGEEEVEPEEGSWRDV</sequence>
<accession>Q0UU34</accession>
<evidence type="ECO:0000256" key="1">
    <source>
        <dbReference type="SAM" id="MobiDB-lite"/>
    </source>
</evidence>
<reference evidence="3" key="1">
    <citation type="journal article" date="2007" name="Plant Cell">
        <title>Dothideomycete-plant interactions illuminated by genome sequencing and EST analysis of the wheat pathogen Stagonospora nodorum.</title>
        <authorList>
            <person name="Hane J.K."/>
            <person name="Lowe R.G."/>
            <person name="Solomon P.S."/>
            <person name="Tan K.C."/>
            <person name="Schoch C.L."/>
            <person name="Spatafora J.W."/>
            <person name="Crous P.W."/>
            <person name="Kodira C."/>
            <person name="Birren B.W."/>
            <person name="Galagan J.E."/>
            <person name="Torriani S.F."/>
            <person name="McDonald B.A."/>
            <person name="Oliver R.P."/>
        </authorList>
    </citation>
    <scope>NUCLEOTIDE SEQUENCE [LARGE SCALE GENOMIC DNA]</scope>
    <source>
        <strain evidence="3">SN15 / ATCC MYA-4574 / FGSC 10173</strain>
    </source>
</reference>
<feature type="region of interest" description="Disordered" evidence="1">
    <location>
        <begin position="269"/>
        <end position="290"/>
    </location>
</feature>
<evidence type="ECO:0000313" key="3">
    <source>
        <dbReference type="Proteomes" id="UP000001055"/>
    </source>
</evidence>
<dbReference type="EMBL" id="CH445330">
    <property type="protein sequence ID" value="EAT88490.2"/>
    <property type="molecule type" value="Genomic_DNA"/>
</dbReference>
<dbReference type="RefSeq" id="XP_001795142.1">
    <property type="nucleotide sequence ID" value="XM_001795090.1"/>
</dbReference>
<dbReference type="HOGENOM" id="CLU_960123_0_0_1"/>
<dbReference type="AlphaFoldDB" id="Q0UU34"/>
<evidence type="ECO:0000313" key="2">
    <source>
        <dbReference type="EMBL" id="EAT88490.2"/>
    </source>
</evidence>
<dbReference type="VEuPathDB" id="FungiDB:JI435_047300"/>